<evidence type="ECO:0000256" key="1">
    <source>
        <dbReference type="SAM" id="MobiDB-lite"/>
    </source>
</evidence>
<accession>A0A3R7PIX1</accession>
<evidence type="ECO:0000313" key="4">
    <source>
        <dbReference type="Proteomes" id="UP000283509"/>
    </source>
</evidence>
<reference evidence="3 4" key="1">
    <citation type="submission" date="2018-04" db="EMBL/GenBank/DDBJ databases">
        <authorList>
            <person name="Zhang X."/>
            <person name="Yuan J."/>
            <person name="Li F."/>
            <person name="Xiang J."/>
        </authorList>
    </citation>
    <scope>NUCLEOTIDE SEQUENCE [LARGE SCALE GENOMIC DNA]</scope>
    <source>
        <tissue evidence="3">Muscle</tissue>
    </source>
</reference>
<dbReference type="CDD" id="cd00063">
    <property type="entry name" value="FN3"/>
    <property type="match status" value="1"/>
</dbReference>
<feature type="compositionally biased region" description="Basic and acidic residues" evidence="1">
    <location>
        <begin position="273"/>
        <end position="285"/>
    </location>
</feature>
<comment type="caution">
    <text evidence="3">The sequence shown here is derived from an EMBL/GenBank/DDBJ whole genome shotgun (WGS) entry which is preliminary data.</text>
</comment>
<name>A0A3R7PIX1_PENVA</name>
<evidence type="ECO:0000259" key="2">
    <source>
        <dbReference type="SMART" id="SM00060"/>
    </source>
</evidence>
<keyword evidence="4" id="KW-1185">Reference proteome</keyword>
<dbReference type="Gene3D" id="2.60.40.10">
    <property type="entry name" value="Immunoglobulins"/>
    <property type="match status" value="1"/>
</dbReference>
<sequence>MTYLPTKETWCIPAACSFETTLPTAPELRSECRYDPYRRSFSCSLSGNCEQYNGPNARAELIVETFLKCENKLYKSEYSQSLSTNYVSFSFNNDLLKGETYNATFAVKNDVGAGLELTSSFTTSPDRPPRVKDLVGVALSSREVRLLWNDPCPPKGRITSFQYRRSTWISVDVVPCSAQPQYDRCVEIENLAANKTYTFEVVAFSDLRGYVTSVSVSTFEAIAIRPDDPRRESPFPGSRPPATRGSCRTPPAHDARRSRVPRRRPPRLLLPEIRQRSPTEADRQPKLKWTARPVAGTPTAPTPRRWASCQAGRWSASVVLAGDPQLEEGEEGAVEGPAPGPPTRRQHQQSPRRSGTHRPGSAKHPITQKSRRPRSPDTQQKPEIPFGSDPPPGDRRQHRRNEERRTVEGGTR</sequence>
<dbReference type="OrthoDB" id="6375927at2759"/>
<gene>
    <name evidence="3" type="ORF">C7M84_013896</name>
</gene>
<feature type="compositionally biased region" description="Basic and acidic residues" evidence="1">
    <location>
        <begin position="392"/>
        <end position="412"/>
    </location>
</feature>
<dbReference type="InterPro" id="IPR036116">
    <property type="entry name" value="FN3_sf"/>
</dbReference>
<organism evidence="3 4">
    <name type="scientific">Penaeus vannamei</name>
    <name type="common">Whiteleg shrimp</name>
    <name type="synonym">Litopenaeus vannamei</name>
    <dbReference type="NCBI Taxonomy" id="6689"/>
    <lineage>
        <taxon>Eukaryota</taxon>
        <taxon>Metazoa</taxon>
        <taxon>Ecdysozoa</taxon>
        <taxon>Arthropoda</taxon>
        <taxon>Crustacea</taxon>
        <taxon>Multicrustacea</taxon>
        <taxon>Malacostraca</taxon>
        <taxon>Eumalacostraca</taxon>
        <taxon>Eucarida</taxon>
        <taxon>Decapoda</taxon>
        <taxon>Dendrobranchiata</taxon>
        <taxon>Penaeoidea</taxon>
        <taxon>Penaeidae</taxon>
        <taxon>Penaeus</taxon>
    </lineage>
</organism>
<dbReference type="Proteomes" id="UP000283509">
    <property type="component" value="Unassembled WGS sequence"/>
</dbReference>
<protein>
    <recommendedName>
        <fullName evidence="2">Fibronectin type-III domain-containing protein</fullName>
    </recommendedName>
</protein>
<evidence type="ECO:0000313" key="3">
    <source>
        <dbReference type="EMBL" id="ROT67999.1"/>
    </source>
</evidence>
<proteinExistence type="predicted"/>
<feature type="region of interest" description="Disordered" evidence="1">
    <location>
        <begin position="225"/>
        <end position="309"/>
    </location>
</feature>
<dbReference type="SUPFAM" id="SSF49265">
    <property type="entry name" value="Fibronectin type III"/>
    <property type="match status" value="1"/>
</dbReference>
<dbReference type="InterPro" id="IPR013783">
    <property type="entry name" value="Ig-like_fold"/>
</dbReference>
<feature type="region of interest" description="Disordered" evidence="1">
    <location>
        <begin position="327"/>
        <end position="412"/>
    </location>
</feature>
<dbReference type="EMBL" id="QCYY01002731">
    <property type="protein sequence ID" value="ROT67999.1"/>
    <property type="molecule type" value="Genomic_DNA"/>
</dbReference>
<reference evidence="3 4" key="2">
    <citation type="submission" date="2019-01" db="EMBL/GenBank/DDBJ databases">
        <title>The decoding of complex shrimp genome reveals the adaptation for benthos swimmer, frequently molting mechanism and breeding impact on genome.</title>
        <authorList>
            <person name="Sun Y."/>
            <person name="Gao Y."/>
            <person name="Yu Y."/>
        </authorList>
    </citation>
    <scope>NUCLEOTIDE SEQUENCE [LARGE SCALE GENOMIC DNA]</scope>
    <source>
        <tissue evidence="3">Muscle</tissue>
    </source>
</reference>
<feature type="domain" description="Fibronectin type-III" evidence="2">
    <location>
        <begin position="128"/>
        <end position="211"/>
    </location>
</feature>
<dbReference type="AlphaFoldDB" id="A0A3R7PIX1"/>
<dbReference type="InterPro" id="IPR003961">
    <property type="entry name" value="FN3_dom"/>
</dbReference>
<dbReference type="SMART" id="SM00060">
    <property type="entry name" value="FN3"/>
    <property type="match status" value="1"/>
</dbReference>